<evidence type="ECO:0000313" key="1">
    <source>
        <dbReference type="EMBL" id="KDQ11497.1"/>
    </source>
</evidence>
<dbReference type="EMBL" id="KL198058">
    <property type="protein sequence ID" value="KDQ11497.1"/>
    <property type="molecule type" value="Genomic_DNA"/>
</dbReference>
<evidence type="ECO:0000313" key="2">
    <source>
        <dbReference type="Proteomes" id="UP000027195"/>
    </source>
</evidence>
<dbReference type="AlphaFoldDB" id="A0A067MHX6"/>
<dbReference type="InParanoid" id="A0A067MHX6"/>
<reference evidence="2" key="1">
    <citation type="journal article" date="2014" name="Proc. Natl. Acad. Sci. U.S.A.">
        <title>Extensive sampling of basidiomycete genomes demonstrates inadequacy of the white-rot/brown-rot paradigm for wood decay fungi.</title>
        <authorList>
            <person name="Riley R."/>
            <person name="Salamov A.A."/>
            <person name="Brown D.W."/>
            <person name="Nagy L.G."/>
            <person name="Floudas D."/>
            <person name="Held B.W."/>
            <person name="Levasseur A."/>
            <person name="Lombard V."/>
            <person name="Morin E."/>
            <person name="Otillar R."/>
            <person name="Lindquist E.A."/>
            <person name="Sun H."/>
            <person name="LaButti K.M."/>
            <person name="Schmutz J."/>
            <person name="Jabbour D."/>
            <person name="Luo H."/>
            <person name="Baker S.E."/>
            <person name="Pisabarro A.G."/>
            <person name="Walton J.D."/>
            <person name="Blanchette R.A."/>
            <person name="Henrissat B."/>
            <person name="Martin F."/>
            <person name="Cullen D."/>
            <person name="Hibbett D.S."/>
            <person name="Grigoriev I.V."/>
        </authorList>
    </citation>
    <scope>NUCLEOTIDE SEQUENCE [LARGE SCALE GENOMIC DNA]</scope>
    <source>
        <strain evidence="2">FD-172 SS1</strain>
    </source>
</reference>
<dbReference type="Proteomes" id="UP000027195">
    <property type="component" value="Unassembled WGS sequence"/>
</dbReference>
<gene>
    <name evidence="1" type="ORF">BOTBODRAFT_456819</name>
</gene>
<protein>
    <submittedName>
        <fullName evidence="1">Uncharacterized protein</fullName>
    </submittedName>
</protein>
<organism evidence="1 2">
    <name type="scientific">Botryobasidium botryosum (strain FD-172 SS1)</name>
    <dbReference type="NCBI Taxonomy" id="930990"/>
    <lineage>
        <taxon>Eukaryota</taxon>
        <taxon>Fungi</taxon>
        <taxon>Dikarya</taxon>
        <taxon>Basidiomycota</taxon>
        <taxon>Agaricomycotina</taxon>
        <taxon>Agaricomycetes</taxon>
        <taxon>Cantharellales</taxon>
        <taxon>Botryobasidiaceae</taxon>
        <taxon>Botryobasidium</taxon>
    </lineage>
</organism>
<proteinExistence type="predicted"/>
<sequence>MVFNVHAFTIFYPTGPASITSFCLHLHLPCIDSRPTFALIYLHLSTHLSQHSICVHNPSSHSFLSAVFPHCFNSIAYVCQLFQTLSSHRMYIFISLALFTTCRRTV</sequence>
<name>A0A067MHX6_BOTB1</name>
<dbReference type="HOGENOM" id="CLU_2222823_0_0_1"/>
<keyword evidence="2" id="KW-1185">Reference proteome</keyword>
<accession>A0A067MHX6</accession>